<proteinExistence type="predicted"/>
<dbReference type="GO" id="GO:0003964">
    <property type="term" value="F:RNA-directed DNA polymerase activity"/>
    <property type="evidence" value="ECO:0007669"/>
    <property type="project" value="UniProtKB-KW"/>
</dbReference>
<dbReference type="Proteomes" id="UP000811365">
    <property type="component" value="Unassembled WGS sequence"/>
</dbReference>
<evidence type="ECO:0000313" key="3">
    <source>
        <dbReference type="Proteomes" id="UP000811365"/>
    </source>
</evidence>
<protein>
    <submittedName>
        <fullName evidence="2">Group II intron reverse transcriptase domain-containing protein</fullName>
    </submittedName>
</protein>
<dbReference type="Pfam" id="PF00078">
    <property type="entry name" value="RVT_1"/>
    <property type="match status" value="1"/>
</dbReference>
<dbReference type="InterPro" id="IPR043502">
    <property type="entry name" value="DNA/RNA_pol_sf"/>
</dbReference>
<dbReference type="EMBL" id="JAGZYH010000036">
    <property type="protein sequence ID" value="MBS6622458.1"/>
    <property type="molecule type" value="Genomic_DNA"/>
</dbReference>
<keyword evidence="2" id="KW-0548">Nucleotidyltransferase</keyword>
<dbReference type="PANTHER" id="PTHR34047">
    <property type="entry name" value="NUCLEAR INTRON MATURASE 1, MITOCHONDRIAL-RELATED"/>
    <property type="match status" value="1"/>
</dbReference>
<organism evidence="2 3">
    <name type="scientific">Faecalibacterium prausnitzii</name>
    <dbReference type="NCBI Taxonomy" id="853"/>
    <lineage>
        <taxon>Bacteria</taxon>
        <taxon>Bacillati</taxon>
        <taxon>Bacillota</taxon>
        <taxon>Clostridia</taxon>
        <taxon>Eubacteriales</taxon>
        <taxon>Oscillospiraceae</taxon>
        <taxon>Faecalibacterium</taxon>
    </lineage>
</organism>
<evidence type="ECO:0000313" key="2">
    <source>
        <dbReference type="EMBL" id="MBS6622458.1"/>
    </source>
</evidence>
<keyword evidence="2" id="KW-0808">Transferase</keyword>
<dbReference type="AlphaFoldDB" id="A0A9E1GLB2"/>
<evidence type="ECO:0000259" key="1">
    <source>
        <dbReference type="PROSITE" id="PS50878"/>
    </source>
</evidence>
<feature type="domain" description="Reverse transcriptase" evidence="1">
    <location>
        <begin position="1"/>
        <end position="332"/>
    </location>
</feature>
<accession>A0A9E1GLB2</accession>
<dbReference type="InterPro" id="IPR000477">
    <property type="entry name" value="RT_dom"/>
</dbReference>
<dbReference type="SUPFAM" id="SSF56672">
    <property type="entry name" value="DNA/RNA polymerases"/>
    <property type="match status" value="1"/>
</dbReference>
<name>A0A9E1GLB2_9FIRM</name>
<dbReference type="PROSITE" id="PS50878">
    <property type="entry name" value="RT_POL"/>
    <property type="match status" value="1"/>
</dbReference>
<dbReference type="InterPro" id="IPR051083">
    <property type="entry name" value="GrpII_Intron_Splice-Mob/Def"/>
</dbReference>
<keyword evidence="2" id="KW-0695">RNA-directed DNA polymerase</keyword>
<comment type="caution">
    <text evidence="2">The sequence shown here is derived from an EMBL/GenBank/DDBJ whole genome shotgun (WGS) entry which is preliminary data.</text>
</comment>
<gene>
    <name evidence="2" type="ORF">KH315_09915</name>
</gene>
<sequence length="422" mass="49268">MGLKESVSVPVSTTGKNMYCRENGNATRGAVELRAEMPNEINTIQNAWNVICEFEYLVEADHSARKGKRYRAEVLAFTANLEHNLFQIQEQMIAVDCPLGPYRKLWVSVPKKRLVMALPYPDRIVQWSLYQYLNPIYDRLFIEDSYACRKGKGSHKAAARLQYWMRQVDRKPGPGWYYLKLDISKFFYRVNHAKLLKILAKRIKDPELMKFLGSVVNSRAEPFGLPRGKAPQDTPPEEWLYDVGMPIGNLTSQLFANIYMNELDQYCKHVLKIHYYIRYMDDIVILGENKETLHEWKAEIETFLHEELELDLNNKTCIRPVRMGVEFVGVRIWPAYMKLRKSTVGRLKREVKKISELYASGQMDEKAFKRRVASIKGLLEHTESESLRWRLNQIYLDAVRKYGKTDPEETLWKGKNDGKKVA</sequence>
<dbReference type="PANTHER" id="PTHR34047:SF8">
    <property type="entry name" value="PROTEIN YKFC"/>
    <property type="match status" value="1"/>
</dbReference>
<dbReference type="CDD" id="cd01651">
    <property type="entry name" value="RT_G2_intron"/>
    <property type="match status" value="1"/>
</dbReference>
<reference evidence="2" key="1">
    <citation type="submission" date="2021-02" db="EMBL/GenBank/DDBJ databases">
        <title>Infant gut strain persistence is associated with maternal origin, phylogeny, and functional potential including surface adhesion and iron acquisition.</title>
        <authorList>
            <person name="Lou Y.C."/>
        </authorList>
    </citation>
    <scope>NUCLEOTIDE SEQUENCE</scope>
    <source>
        <strain evidence="2">L2_039_000G1_dasL2_039_000G1_maxbin2.maxbin.077</strain>
    </source>
</reference>